<protein>
    <recommendedName>
        <fullName evidence="3">ABM domain-containing protein</fullName>
    </recommendedName>
</protein>
<proteinExistence type="predicted"/>
<keyword evidence="2" id="KW-1185">Reference proteome</keyword>
<organism evidence="1 2">
    <name type="scientific">Pseudonocardia ailaonensis</name>
    <dbReference type="NCBI Taxonomy" id="367279"/>
    <lineage>
        <taxon>Bacteria</taxon>
        <taxon>Bacillati</taxon>
        <taxon>Actinomycetota</taxon>
        <taxon>Actinomycetes</taxon>
        <taxon>Pseudonocardiales</taxon>
        <taxon>Pseudonocardiaceae</taxon>
        <taxon>Pseudonocardia</taxon>
    </lineage>
</organism>
<evidence type="ECO:0000313" key="2">
    <source>
        <dbReference type="Proteomes" id="UP001500449"/>
    </source>
</evidence>
<sequence length="93" mass="10075">MTYVQITRSPGVGLEQYERVQRELGPEPLAGHVSSRVGIIDGVLVTVDEWESRADADRFAAERLFPAFERAAVPAGATTEVTAFEDLTAGAVR</sequence>
<dbReference type="Proteomes" id="UP001500449">
    <property type="component" value="Unassembled WGS sequence"/>
</dbReference>
<evidence type="ECO:0008006" key="3">
    <source>
        <dbReference type="Google" id="ProtNLM"/>
    </source>
</evidence>
<accession>A0ABN2NJ03</accession>
<gene>
    <name evidence="1" type="ORF">GCM10009836_60270</name>
</gene>
<name>A0ABN2NJ03_9PSEU</name>
<comment type="caution">
    <text evidence="1">The sequence shown here is derived from an EMBL/GenBank/DDBJ whole genome shotgun (WGS) entry which is preliminary data.</text>
</comment>
<dbReference type="EMBL" id="BAAAQK010000025">
    <property type="protein sequence ID" value="GAA1871410.1"/>
    <property type="molecule type" value="Genomic_DNA"/>
</dbReference>
<reference evidence="1 2" key="1">
    <citation type="journal article" date="2019" name="Int. J. Syst. Evol. Microbiol.">
        <title>The Global Catalogue of Microorganisms (GCM) 10K type strain sequencing project: providing services to taxonomists for standard genome sequencing and annotation.</title>
        <authorList>
            <consortium name="The Broad Institute Genomics Platform"/>
            <consortium name="The Broad Institute Genome Sequencing Center for Infectious Disease"/>
            <person name="Wu L."/>
            <person name="Ma J."/>
        </authorList>
    </citation>
    <scope>NUCLEOTIDE SEQUENCE [LARGE SCALE GENOMIC DNA]</scope>
    <source>
        <strain evidence="1 2">JCM 16009</strain>
    </source>
</reference>
<evidence type="ECO:0000313" key="1">
    <source>
        <dbReference type="EMBL" id="GAA1871410.1"/>
    </source>
</evidence>